<feature type="compositionally biased region" description="Low complexity" evidence="1">
    <location>
        <begin position="53"/>
        <end position="64"/>
    </location>
</feature>
<feature type="compositionally biased region" description="Low complexity" evidence="1">
    <location>
        <begin position="135"/>
        <end position="145"/>
    </location>
</feature>
<feature type="compositionally biased region" description="Basic residues" evidence="1">
    <location>
        <begin position="82"/>
        <end position="106"/>
    </location>
</feature>
<dbReference type="EMBL" id="CADCTH010000610">
    <property type="protein sequence ID" value="CAA9295806.1"/>
    <property type="molecule type" value="Genomic_DNA"/>
</dbReference>
<name>A0A6J4K5L9_9PSEU</name>
<sequence length="212" mass="23171">EHPVGCRARTTVARAADLRQPYAHPRRGRGVPRGVGLRRHHDADHPEPRRCLARAPAAPLPVEGEPARRRGAAPRDQPVRRGGARPRGPARRRRRPGHAPRPRRRGHVVDLPAGVLLGLGRAVDRRAHGPGAGRGPAARRAAPGRGDPPDRRRLLRGLRQPAAGRAGARDAADQHARRRPDLRVRPARPVHRPAPRAVEAARAGTPHARRRL</sequence>
<accession>A0A6J4K5L9</accession>
<feature type="compositionally biased region" description="Basic residues" evidence="1">
    <location>
        <begin position="24"/>
        <end position="40"/>
    </location>
</feature>
<evidence type="ECO:0000313" key="2">
    <source>
        <dbReference type="EMBL" id="CAA9295806.1"/>
    </source>
</evidence>
<feature type="region of interest" description="Disordered" evidence="1">
    <location>
        <begin position="122"/>
        <end position="212"/>
    </location>
</feature>
<dbReference type="AlphaFoldDB" id="A0A6J4K5L9"/>
<evidence type="ECO:0000256" key="1">
    <source>
        <dbReference type="SAM" id="MobiDB-lite"/>
    </source>
</evidence>
<feature type="compositionally biased region" description="Low complexity" evidence="1">
    <location>
        <begin position="157"/>
        <end position="166"/>
    </location>
</feature>
<feature type="non-terminal residue" evidence="2">
    <location>
        <position position="1"/>
    </location>
</feature>
<organism evidence="2">
    <name type="scientific">uncultured Actinomycetospora sp</name>
    <dbReference type="NCBI Taxonomy" id="1135996"/>
    <lineage>
        <taxon>Bacteria</taxon>
        <taxon>Bacillati</taxon>
        <taxon>Actinomycetota</taxon>
        <taxon>Actinomycetes</taxon>
        <taxon>Pseudonocardiales</taxon>
        <taxon>Pseudonocardiaceae</taxon>
        <taxon>Actinomycetospora</taxon>
        <taxon>environmental samples</taxon>
    </lineage>
</organism>
<proteinExistence type="predicted"/>
<feature type="compositionally biased region" description="Basic and acidic residues" evidence="1">
    <location>
        <begin position="41"/>
        <end position="50"/>
    </location>
</feature>
<feature type="compositionally biased region" description="Basic residues" evidence="1">
    <location>
        <begin position="185"/>
        <end position="194"/>
    </location>
</feature>
<feature type="non-terminal residue" evidence="2">
    <location>
        <position position="212"/>
    </location>
</feature>
<gene>
    <name evidence="2" type="ORF">AVDCRST_MAG54-4838</name>
</gene>
<protein>
    <submittedName>
        <fullName evidence="2">Transcriptional regulator, AcrR family</fullName>
    </submittedName>
</protein>
<feature type="region of interest" description="Disordered" evidence="1">
    <location>
        <begin position="1"/>
        <end position="110"/>
    </location>
</feature>
<reference evidence="2" key="1">
    <citation type="submission" date="2020-02" db="EMBL/GenBank/DDBJ databases">
        <authorList>
            <person name="Meier V. D."/>
        </authorList>
    </citation>
    <scope>NUCLEOTIDE SEQUENCE</scope>
    <source>
        <strain evidence="2">AVDCRST_MAG54</strain>
    </source>
</reference>
<feature type="compositionally biased region" description="Basic and acidic residues" evidence="1">
    <location>
        <begin position="167"/>
        <end position="184"/>
    </location>
</feature>